<comment type="subcellular location">
    <subcellularLocation>
        <location evidence="1 6">Bacterial flagellum basal body</location>
    </subcellularLocation>
</comment>
<dbReference type="KEGG" id="hgn:E6W36_14545"/>
<dbReference type="EMBL" id="CP039704">
    <property type="protein sequence ID" value="QCI80285.1"/>
    <property type="molecule type" value="Genomic_DNA"/>
</dbReference>
<dbReference type="Proteomes" id="UP000298714">
    <property type="component" value="Chromosome"/>
</dbReference>
<evidence type="ECO:0000256" key="5">
    <source>
        <dbReference type="ARBA" id="ARBA00025933"/>
    </source>
</evidence>
<dbReference type="RefSeq" id="WP_222873151.1">
    <property type="nucleotide sequence ID" value="NZ_CP039704.1"/>
</dbReference>
<keyword evidence="9" id="KW-1185">Reference proteome</keyword>
<dbReference type="GO" id="GO:0030694">
    <property type="term" value="C:bacterial-type flagellum basal body, rod"/>
    <property type="evidence" value="ECO:0007669"/>
    <property type="project" value="UniProtKB-UniRule"/>
</dbReference>
<comment type="similarity">
    <text evidence="2">Belongs to the flagella basal body rod proteins family.</text>
</comment>
<comment type="subunit">
    <text evidence="5 6">The basal body constitutes a major portion of the flagellar organelle and consists of four rings (L,P,S, and M) mounted on a central rod. The rod consists of about 26 subunits of FlgG in the distal portion, and FlgB, FlgC and FlgF are thought to build up the proximal portion of the rod with about 6 subunits each.</text>
</comment>
<dbReference type="AlphaFoldDB" id="A0A4D7C801"/>
<reference evidence="9" key="1">
    <citation type="submission" date="2019-04" db="EMBL/GenBank/DDBJ databases">
        <title>Complete genome sequence of Sphingomonas sp. W1-2-3.</title>
        <authorList>
            <person name="Im W.T."/>
        </authorList>
    </citation>
    <scope>NUCLEOTIDE SEQUENCE [LARGE SCALE GENOMIC DNA]</scope>
    <source>
        <strain evidence="9">W1-2-3</strain>
    </source>
</reference>
<evidence type="ECO:0000256" key="6">
    <source>
        <dbReference type="RuleBase" id="RU362062"/>
    </source>
</evidence>
<dbReference type="InterPro" id="IPR006299">
    <property type="entry name" value="FlgC"/>
</dbReference>
<proteinExistence type="inferred from homology"/>
<keyword evidence="8" id="KW-0282">Flagellum</keyword>
<dbReference type="PANTHER" id="PTHR30435">
    <property type="entry name" value="FLAGELLAR PROTEIN"/>
    <property type="match status" value="1"/>
</dbReference>
<organism evidence="8 9">
    <name type="scientific">Hankyongella ginsenosidimutans</name>
    <dbReference type="NCBI Taxonomy" id="1763828"/>
    <lineage>
        <taxon>Bacteria</taxon>
        <taxon>Pseudomonadati</taxon>
        <taxon>Pseudomonadota</taxon>
        <taxon>Alphaproteobacteria</taxon>
        <taxon>Sphingomonadales</taxon>
        <taxon>Sphingomonadaceae</taxon>
        <taxon>Hankyongella</taxon>
    </lineage>
</organism>
<keyword evidence="8" id="KW-0966">Cell projection</keyword>
<dbReference type="GO" id="GO:0071978">
    <property type="term" value="P:bacterial-type flagellum-dependent swarming motility"/>
    <property type="evidence" value="ECO:0007669"/>
    <property type="project" value="TreeGrafter"/>
</dbReference>
<dbReference type="NCBIfam" id="TIGR01395">
    <property type="entry name" value="FlgC"/>
    <property type="match status" value="1"/>
</dbReference>
<evidence type="ECO:0000256" key="3">
    <source>
        <dbReference type="ARBA" id="ARBA00017941"/>
    </source>
</evidence>
<evidence type="ECO:0000256" key="2">
    <source>
        <dbReference type="ARBA" id="ARBA00009677"/>
    </source>
</evidence>
<name>A0A4D7C801_9SPHN</name>
<evidence type="ECO:0000256" key="1">
    <source>
        <dbReference type="ARBA" id="ARBA00004117"/>
    </source>
</evidence>
<evidence type="ECO:0000313" key="8">
    <source>
        <dbReference type="EMBL" id="QCI80285.1"/>
    </source>
</evidence>
<dbReference type="InterPro" id="IPR010930">
    <property type="entry name" value="Flg_bb/hook_C_dom"/>
</dbReference>
<feature type="domain" description="Flagellar basal-body/hook protein C-terminal" evidence="7">
    <location>
        <begin position="90"/>
        <end position="135"/>
    </location>
</feature>
<evidence type="ECO:0000259" key="7">
    <source>
        <dbReference type="Pfam" id="PF06429"/>
    </source>
</evidence>
<keyword evidence="4 6" id="KW-0975">Bacterial flagellum</keyword>
<accession>A0A4D7C801</accession>
<evidence type="ECO:0000313" key="9">
    <source>
        <dbReference type="Proteomes" id="UP000298714"/>
    </source>
</evidence>
<gene>
    <name evidence="8" type="primary">flgC</name>
    <name evidence="8" type="ORF">E6W36_14545</name>
</gene>
<dbReference type="Pfam" id="PF06429">
    <property type="entry name" value="Flg_bbr_C"/>
    <property type="match status" value="1"/>
</dbReference>
<dbReference type="PANTHER" id="PTHR30435:SF2">
    <property type="entry name" value="FLAGELLAR BASAL-BODY ROD PROTEIN FLGC"/>
    <property type="match status" value="1"/>
</dbReference>
<evidence type="ECO:0000256" key="4">
    <source>
        <dbReference type="ARBA" id="ARBA00023143"/>
    </source>
</evidence>
<sequence>MAGDLDKALVVSASGLRAQSLRMRVIAENIANQDSVAATPGGQPYRRKIVQFKSVLDRETGAKEVAVRRVTVDPGAFGRKYAPGHPAADAQGYVLTPNVNGLIESSDLREAQRTYEANLSSIESAKQLATRTIDLLR</sequence>
<protein>
    <recommendedName>
        <fullName evidence="3 6">Flagellar basal-body rod protein FlgC</fullName>
    </recommendedName>
</protein>
<keyword evidence="8" id="KW-0969">Cilium</keyword>